<reference evidence="14 15" key="1">
    <citation type="submission" date="2016-01" db="EMBL/GenBank/DDBJ databases">
        <title>High potential of lignocellulose degradation of a new Verrucomicrobia species.</title>
        <authorList>
            <person name="Wang Y."/>
            <person name="Shi Y."/>
            <person name="Qiu Z."/>
            <person name="Liu S."/>
            <person name="Yang H."/>
        </authorList>
    </citation>
    <scope>NUCLEOTIDE SEQUENCE [LARGE SCALE GENOMIC DNA]</scope>
    <source>
        <strain evidence="14 15">TSB47</strain>
    </source>
</reference>
<dbReference type="SUPFAM" id="SSF56935">
    <property type="entry name" value="Porins"/>
    <property type="match status" value="2"/>
</dbReference>
<dbReference type="PANTHER" id="PTHR32552">
    <property type="entry name" value="FERRICHROME IRON RECEPTOR-RELATED"/>
    <property type="match status" value="1"/>
</dbReference>
<dbReference type="GO" id="GO:0009279">
    <property type="term" value="C:cell outer membrane"/>
    <property type="evidence" value="ECO:0007669"/>
    <property type="project" value="UniProtKB-SubCell"/>
</dbReference>
<feature type="domain" description="TonB-dependent receptor-like beta-barrel" evidence="13">
    <location>
        <begin position="12"/>
        <end position="449"/>
    </location>
</feature>
<evidence type="ECO:0000256" key="11">
    <source>
        <dbReference type="ARBA" id="ARBA00023237"/>
    </source>
</evidence>
<comment type="similarity">
    <text evidence="12">Belongs to the TonB-dependent receptor family.</text>
</comment>
<keyword evidence="6" id="KW-0732">Signal</keyword>
<protein>
    <recommendedName>
        <fullName evidence="13">TonB-dependent receptor-like beta-barrel domain-containing protein</fullName>
    </recommendedName>
</protein>
<evidence type="ECO:0000256" key="4">
    <source>
        <dbReference type="ARBA" id="ARBA00022496"/>
    </source>
</evidence>
<dbReference type="PANTHER" id="PTHR32552:SF68">
    <property type="entry name" value="FERRICHROME OUTER MEMBRANE TRANSPORTER_PHAGE RECEPTOR"/>
    <property type="match status" value="1"/>
</dbReference>
<keyword evidence="2 12" id="KW-0813">Transport</keyword>
<keyword evidence="3 12" id="KW-1134">Transmembrane beta strand</keyword>
<comment type="caution">
    <text evidence="14">The sequence shown here is derived from an EMBL/GenBank/DDBJ whole genome shotgun (WGS) entry which is preliminary data.</text>
</comment>
<dbReference type="Proteomes" id="UP000078486">
    <property type="component" value="Unassembled WGS sequence"/>
</dbReference>
<keyword evidence="8" id="KW-0406">Ion transport</keyword>
<evidence type="ECO:0000259" key="13">
    <source>
        <dbReference type="Pfam" id="PF00593"/>
    </source>
</evidence>
<evidence type="ECO:0000256" key="5">
    <source>
        <dbReference type="ARBA" id="ARBA00022692"/>
    </source>
</evidence>
<dbReference type="InterPro" id="IPR039426">
    <property type="entry name" value="TonB-dep_rcpt-like"/>
</dbReference>
<dbReference type="Pfam" id="PF00593">
    <property type="entry name" value="TonB_dep_Rec_b-barrel"/>
    <property type="match status" value="1"/>
</dbReference>
<dbReference type="OrthoDB" id="9796221at2"/>
<evidence type="ECO:0000256" key="9">
    <source>
        <dbReference type="ARBA" id="ARBA00023077"/>
    </source>
</evidence>
<dbReference type="PROSITE" id="PS52016">
    <property type="entry name" value="TONB_DEPENDENT_REC_3"/>
    <property type="match status" value="1"/>
</dbReference>
<dbReference type="STRING" id="1184151.AW736_16010"/>
<dbReference type="InterPro" id="IPR000531">
    <property type="entry name" value="Beta-barrel_TonB"/>
</dbReference>
<keyword evidence="7" id="KW-0408">Iron</keyword>
<keyword evidence="15" id="KW-1185">Reference proteome</keyword>
<evidence type="ECO:0000256" key="3">
    <source>
        <dbReference type="ARBA" id="ARBA00022452"/>
    </source>
</evidence>
<evidence type="ECO:0000256" key="10">
    <source>
        <dbReference type="ARBA" id="ARBA00023136"/>
    </source>
</evidence>
<evidence type="ECO:0000256" key="1">
    <source>
        <dbReference type="ARBA" id="ARBA00004571"/>
    </source>
</evidence>
<keyword evidence="9" id="KW-0798">TonB box</keyword>
<dbReference type="Gene3D" id="2.40.170.20">
    <property type="entry name" value="TonB-dependent receptor, beta-barrel domain"/>
    <property type="match status" value="2"/>
</dbReference>
<dbReference type="AlphaFoldDB" id="A0A178IG75"/>
<evidence type="ECO:0000256" key="7">
    <source>
        <dbReference type="ARBA" id="ARBA00023004"/>
    </source>
</evidence>
<proteinExistence type="inferred from homology"/>
<organism evidence="14 15">
    <name type="scientific">Termitidicoccus mucosus</name>
    <dbReference type="NCBI Taxonomy" id="1184151"/>
    <lineage>
        <taxon>Bacteria</taxon>
        <taxon>Pseudomonadati</taxon>
        <taxon>Verrucomicrobiota</taxon>
        <taxon>Opitutia</taxon>
        <taxon>Opitutales</taxon>
        <taxon>Opitutaceae</taxon>
        <taxon>Termitidicoccus</taxon>
    </lineage>
</organism>
<keyword evidence="4" id="KW-0410">Iron transport</keyword>
<name>A0A178IG75_9BACT</name>
<evidence type="ECO:0000256" key="2">
    <source>
        <dbReference type="ARBA" id="ARBA00022448"/>
    </source>
</evidence>
<dbReference type="RefSeq" id="WP_145928909.1">
    <property type="nucleotide sequence ID" value="NZ_CP109796.1"/>
</dbReference>
<gene>
    <name evidence="14" type="ORF">AW736_16010</name>
</gene>
<keyword evidence="11 12" id="KW-0998">Cell outer membrane</keyword>
<evidence type="ECO:0000313" key="14">
    <source>
        <dbReference type="EMBL" id="OAM88728.1"/>
    </source>
</evidence>
<evidence type="ECO:0000256" key="6">
    <source>
        <dbReference type="ARBA" id="ARBA00022729"/>
    </source>
</evidence>
<evidence type="ECO:0000256" key="12">
    <source>
        <dbReference type="PROSITE-ProRule" id="PRU01360"/>
    </source>
</evidence>
<dbReference type="InterPro" id="IPR036942">
    <property type="entry name" value="Beta-barrel_TonB_sf"/>
</dbReference>
<keyword evidence="5 12" id="KW-0812">Transmembrane</keyword>
<dbReference type="GO" id="GO:0006826">
    <property type="term" value="P:iron ion transport"/>
    <property type="evidence" value="ECO:0007669"/>
    <property type="project" value="UniProtKB-KW"/>
</dbReference>
<keyword evidence="10 12" id="KW-0472">Membrane</keyword>
<comment type="subcellular location">
    <subcellularLocation>
        <location evidence="1 12">Cell outer membrane</location>
        <topology evidence="1 12">Multi-pass membrane protein</topology>
    </subcellularLocation>
</comment>
<dbReference type="EMBL" id="LRRQ01000125">
    <property type="protein sequence ID" value="OAM88728.1"/>
    <property type="molecule type" value="Genomic_DNA"/>
</dbReference>
<evidence type="ECO:0000313" key="15">
    <source>
        <dbReference type="Proteomes" id="UP000078486"/>
    </source>
</evidence>
<accession>A0A178IG75</accession>
<sequence>MLSSKFTFDYFGSPSEQQTNSGNQMYYTDPNYPDGNVGGSTPTWRKRKSDGLSAQLDNMFSFKTGPVRHKFLITLDYTHKKDSDRRLTTDTGSSFPSNDLSARYIIRDKNDNSVIYPLTLPLGPRSTGVLRWNTAAQSATQPIPQYSYYEGEQLLPWPHTDYSFWFPTYDDYSRLYVRTSNDTIGKSDDYGVFASERATFFDGRLMLLVGGRFDQLQNNFQNRASTDPAMRASAWDDHAFTYQAGLTGYATRNIILFANASSAYNPNMQVVSKRVSTVTYDDDGYPTGESDVRFLSTVLPNEEGDGYEFGTRFVLFKDRLNITASRFVINRDNKVDSYTNEFGISEYVGNGSQQSKGYEVEFNWAVTGALQVNGAYGYNDTRYTRNSLAYLVGAPTAQNAKNNYSLLFRYRFRNGALKGLSVQGGVRYYDRSLINVGSGGLITTNPYATGSYKPLLRNARMGTGVLPFPTLPEGLVILSRTCTVSRIDGAGKRVGGEEPTGAINPNTGALMVNNQLDKGFTPGVNIPSDWISYTGQPMEAGRTYYIIDGDGQTSASYIYKANIDDNRANVYNRSYAIYNIGASYTFKTGSRCAHALRFNISNLFDKFYTYGNGVRGYGREFSVGYSVDFR</sequence>
<evidence type="ECO:0000256" key="8">
    <source>
        <dbReference type="ARBA" id="ARBA00023065"/>
    </source>
</evidence>